<dbReference type="GO" id="GO:0003677">
    <property type="term" value="F:DNA binding"/>
    <property type="evidence" value="ECO:0007669"/>
    <property type="project" value="UniProtKB-KW"/>
</dbReference>
<keyword evidence="8" id="KW-1185">Reference proteome</keyword>
<dbReference type="InterPro" id="IPR013324">
    <property type="entry name" value="RNA_pol_sigma_r3/r4-like"/>
</dbReference>
<evidence type="ECO:0000256" key="3">
    <source>
        <dbReference type="ARBA" id="ARBA00023125"/>
    </source>
</evidence>
<dbReference type="InterPro" id="IPR007630">
    <property type="entry name" value="RNA_pol_sigma70_r4"/>
</dbReference>
<evidence type="ECO:0000259" key="6">
    <source>
        <dbReference type="Pfam" id="PF04545"/>
    </source>
</evidence>
<dbReference type="Gene3D" id="1.20.140.160">
    <property type="match status" value="1"/>
</dbReference>
<dbReference type="InterPro" id="IPR007627">
    <property type="entry name" value="RNA_pol_sigma70_r2"/>
</dbReference>
<keyword evidence="1" id="KW-0805">Transcription regulation</keyword>
<evidence type="ECO:0000256" key="1">
    <source>
        <dbReference type="ARBA" id="ARBA00023015"/>
    </source>
</evidence>
<evidence type="ECO:0000313" key="7">
    <source>
        <dbReference type="EMBL" id="QED28231.1"/>
    </source>
</evidence>
<dbReference type="InterPro" id="IPR014284">
    <property type="entry name" value="RNA_pol_sigma-70_dom"/>
</dbReference>
<organism evidence="7 8">
    <name type="scientific">Microvenator marinus</name>
    <dbReference type="NCBI Taxonomy" id="2600177"/>
    <lineage>
        <taxon>Bacteria</taxon>
        <taxon>Deltaproteobacteria</taxon>
        <taxon>Bradymonadales</taxon>
        <taxon>Microvenatoraceae</taxon>
        <taxon>Microvenator</taxon>
    </lineage>
</organism>
<evidence type="ECO:0000259" key="5">
    <source>
        <dbReference type="Pfam" id="PF04542"/>
    </source>
</evidence>
<gene>
    <name evidence="7" type="ORF">FRD01_13505</name>
</gene>
<proteinExistence type="predicted"/>
<evidence type="ECO:0000313" key="8">
    <source>
        <dbReference type="Proteomes" id="UP000321595"/>
    </source>
</evidence>
<dbReference type="OrthoDB" id="9799825at2"/>
<dbReference type="GO" id="GO:0006352">
    <property type="term" value="P:DNA-templated transcription initiation"/>
    <property type="evidence" value="ECO:0007669"/>
    <property type="project" value="InterPro"/>
</dbReference>
<feature type="domain" description="RNA polymerase sigma-70 region 4" evidence="6">
    <location>
        <begin position="179"/>
        <end position="226"/>
    </location>
</feature>
<dbReference type="RefSeq" id="WP_146960473.1">
    <property type="nucleotide sequence ID" value="NZ_CP042467.1"/>
</dbReference>
<dbReference type="SUPFAM" id="SSF88659">
    <property type="entry name" value="Sigma3 and sigma4 domains of RNA polymerase sigma factors"/>
    <property type="match status" value="1"/>
</dbReference>
<evidence type="ECO:0000256" key="2">
    <source>
        <dbReference type="ARBA" id="ARBA00023082"/>
    </source>
</evidence>
<dbReference type="CDD" id="cd06171">
    <property type="entry name" value="Sigma70_r4"/>
    <property type="match status" value="1"/>
</dbReference>
<dbReference type="SUPFAM" id="SSF88946">
    <property type="entry name" value="Sigma2 domain of RNA polymerase sigma factors"/>
    <property type="match status" value="1"/>
</dbReference>
<dbReference type="Pfam" id="PF04545">
    <property type="entry name" value="Sigma70_r4"/>
    <property type="match status" value="1"/>
</dbReference>
<dbReference type="GO" id="GO:0016987">
    <property type="term" value="F:sigma factor activity"/>
    <property type="evidence" value="ECO:0007669"/>
    <property type="project" value="UniProtKB-KW"/>
</dbReference>
<keyword evidence="4" id="KW-0804">Transcription</keyword>
<dbReference type="Gene3D" id="1.10.1740.10">
    <property type="match status" value="1"/>
</dbReference>
<evidence type="ECO:0000256" key="4">
    <source>
        <dbReference type="ARBA" id="ARBA00023163"/>
    </source>
</evidence>
<reference evidence="7 8" key="1">
    <citation type="submission" date="2019-08" db="EMBL/GenBank/DDBJ databases">
        <authorList>
            <person name="Liang Q."/>
        </authorList>
    </citation>
    <scope>NUCLEOTIDE SEQUENCE [LARGE SCALE GENOMIC DNA]</scope>
    <source>
        <strain evidence="7 8">V1718</strain>
    </source>
</reference>
<dbReference type="AlphaFoldDB" id="A0A5B8XSI8"/>
<dbReference type="EMBL" id="CP042467">
    <property type="protein sequence ID" value="QED28231.1"/>
    <property type="molecule type" value="Genomic_DNA"/>
</dbReference>
<dbReference type="PANTHER" id="PTHR30385">
    <property type="entry name" value="SIGMA FACTOR F FLAGELLAR"/>
    <property type="match status" value="1"/>
</dbReference>
<dbReference type="NCBIfam" id="TIGR02937">
    <property type="entry name" value="sigma70-ECF"/>
    <property type="match status" value="1"/>
</dbReference>
<dbReference type="Pfam" id="PF04542">
    <property type="entry name" value="Sigma70_r2"/>
    <property type="match status" value="1"/>
</dbReference>
<sequence>MLSLKPEQTAVTDPNALSDDELLSQYDGIVNRIVFKILKKLGTDVPVEDLKGYAYQGLLDARQKFDATGRVSFGTYAYYRIYGSVLDGIREQGWLTRNHVRRLQRLNAANEKLREQAEIDAHSPRATTSEEAYDRVGEMVSEIGMIVYLTDQDTDELSTEPKQEDRLLKEQSTHVLKEAMGTLTDLEREIVRRHYYENTPMKEIADDYDRSKSWVSRIHTQALKKLAQFFEEHR</sequence>
<name>A0A5B8XSI8_9DELT</name>
<keyword evidence="2" id="KW-0731">Sigma factor</keyword>
<dbReference type="Proteomes" id="UP000321595">
    <property type="component" value="Chromosome"/>
</dbReference>
<keyword evidence="3" id="KW-0238">DNA-binding</keyword>
<feature type="domain" description="RNA polymerase sigma-70 region 2" evidence="5">
    <location>
        <begin position="32"/>
        <end position="94"/>
    </location>
</feature>
<dbReference type="KEGG" id="bbae:FRD01_13505"/>
<accession>A0A5B8XSI8</accession>
<dbReference type="InterPro" id="IPR013325">
    <property type="entry name" value="RNA_pol_sigma_r2"/>
</dbReference>
<protein>
    <submittedName>
        <fullName evidence="7">Sigma-70 family RNA polymerase sigma factor</fullName>
    </submittedName>
</protein>